<comment type="caution">
    <text evidence="2">The sequence shown here is derived from an EMBL/GenBank/DDBJ whole genome shotgun (WGS) entry which is preliminary data.</text>
</comment>
<feature type="compositionally biased region" description="Basic and acidic residues" evidence="1">
    <location>
        <begin position="170"/>
        <end position="179"/>
    </location>
</feature>
<feature type="compositionally biased region" description="Basic and acidic residues" evidence="1">
    <location>
        <begin position="311"/>
        <end position="328"/>
    </location>
</feature>
<accession>A0A5N4CE98</accession>
<gene>
    <name evidence="2" type="ORF">Cadr_000026138</name>
</gene>
<feature type="region of interest" description="Disordered" evidence="1">
    <location>
        <begin position="148"/>
        <end position="206"/>
    </location>
</feature>
<name>A0A5N4CE98_CAMDR</name>
<evidence type="ECO:0000256" key="1">
    <source>
        <dbReference type="SAM" id="MobiDB-lite"/>
    </source>
</evidence>
<feature type="compositionally biased region" description="Polar residues" evidence="1">
    <location>
        <begin position="349"/>
        <end position="362"/>
    </location>
</feature>
<dbReference type="AlphaFoldDB" id="A0A5N4CE98"/>
<protein>
    <submittedName>
        <fullName evidence="2">Uncharacterized protein</fullName>
    </submittedName>
</protein>
<evidence type="ECO:0000313" key="3">
    <source>
        <dbReference type="Proteomes" id="UP000299084"/>
    </source>
</evidence>
<reference evidence="2 3" key="1">
    <citation type="journal article" date="2019" name="Mol. Ecol. Resour.">
        <title>Improving Illumina assemblies with Hi-C and long reads: an example with the North African dromedary.</title>
        <authorList>
            <person name="Elbers J.P."/>
            <person name="Rogers M.F."/>
            <person name="Perelman P.L."/>
            <person name="Proskuryakova A.A."/>
            <person name="Serdyukova N.A."/>
            <person name="Johnson W.E."/>
            <person name="Horin P."/>
            <person name="Corander J."/>
            <person name="Murphy D."/>
            <person name="Burger P.A."/>
        </authorList>
    </citation>
    <scope>NUCLEOTIDE SEQUENCE [LARGE SCALE GENOMIC DNA]</scope>
    <source>
        <strain evidence="2">Drom800</strain>
        <tissue evidence="2">Blood</tissue>
    </source>
</reference>
<dbReference type="Proteomes" id="UP000299084">
    <property type="component" value="Unassembled WGS sequence"/>
</dbReference>
<keyword evidence="3" id="KW-1185">Reference proteome</keyword>
<feature type="region of interest" description="Disordered" evidence="1">
    <location>
        <begin position="298"/>
        <end position="448"/>
    </location>
</feature>
<evidence type="ECO:0000313" key="2">
    <source>
        <dbReference type="EMBL" id="KAB1257238.1"/>
    </source>
</evidence>
<sequence length="448" mass="48555">MGLTGLRGFLKAPGEKLFPCPASRGCLCPLTRGPFPRSLLKRTLPGPPHNGANPGGFSGKPQTALKQLVGRQASLESLRVPSRPWNLMSHKVHRVARAHPSSGEAGCPLNSCSWEASQIPRLLSSISTCDVSSRLSTGSYLRSMREVPWTGSKKRAQVGRGEGFQAGEDQEQKTTEKATARPGQDQGSGWCDLTGEDGETAPELDPSCRKRPLAALHKRVAKVEEILEDSLVRRGRDKRRDQDDQRKKPKTVAHCASCKGRDIKMVLTLGGRWCHGQGSVGEGAALDKGECEELPLVSREGDPGRILGDPHTTRQEEVGEERSGKDENWEGELQALPQGCRLPAKQAGSGATESLPLSSGLSSAFKLNHPPPQTSAGLGSRGLGQPQGDVCSTRISEQFRYSQGCKPDTEEEEGRLNRYGPLPPTILERCRPQPSEVHIWRKGGPRTD</sequence>
<dbReference type="EMBL" id="JWIN03000027">
    <property type="protein sequence ID" value="KAB1257238.1"/>
    <property type="molecule type" value="Genomic_DNA"/>
</dbReference>
<organism evidence="2 3">
    <name type="scientific">Camelus dromedarius</name>
    <name type="common">Dromedary</name>
    <name type="synonym">Arabian camel</name>
    <dbReference type="NCBI Taxonomy" id="9838"/>
    <lineage>
        <taxon>Eukaryota</taxon>
        <taxon>Metazoa</taxon>
        <taxon>Chordata</taxon>
        <taxon>Craniata</taxon>
        <taxon>Vertebrata</taxon>
        <taxon>Euteleostomi</taxon>
        <taxon>Mammalia</taxon>
        <taxon>Eutheria</taxon>
        <taxon>Laurasiatheria</taxon>
        <taxon>Artiodactyla</taxon>
        <taxon>Tylopoda</taxon>
        <taxon>Camelidae</taxon>
        <taxon>Camelus</taxon>
    </lineage>
</organism>
<proteinExistence type="predicted"/>
<feature type="region of interest" description="Disordered" evidence="1">
    <location>
        <begin position="42"/>
        <end position="62"/>
    </location>
</feature>